<keyword evidence="5 8" id="KW-0658">Purine biosynthesis</keyword>
<sequence length="545" mass="60177">MAAADAKKPTRRVLISVSDKTHIVDMAKCLTGLGFEVVSTGGTAKELQAQGVPVTPVSVITGFPEIMDGRVKTLHPKIHGGLLGVRENAKHCKEAVENSIQWIEMVIINLYPFQKTVAKENVTIEEAIENIDIGGPSMIRSAAKNYKYVTVVVDPADYKRILEEINIKGETSLATREKLAVKAFALTAAYDAAIDTYLCAHLTKSKKLHLQFNDGQVMRYGENPHQTATFYKAKNPEPNLANAKQLHGKELSFNNIVDGDAALEAVKEITNAPAAVVIKHTNPCGFATAATLEEALECAWNGDQVSSFGSVIAVNQIVDIRTANRLQGRFVEMLIAPDFNPDALEFLRQKSKDIRLLKVGELDPNAVRKGMVYRHVTGGMLEQERDSTVFEKFDTMTTTPFPEEKQRLAQFTYAACKHVKSNAIVLGYEYKPGFYMVLGMGAGQPNRVDSIRKLCMTKAAENTEALYLKQKPAVSKEEFTKEIFSGCVLASDAFFPFDDNIHQAASFGIKYIVQPGGSKRDDEVIATCNKYSIAMIFTGMRHFRH</sequence>
<dbReference type="NCBIfam" id="NF002049">
    <property type="entry name" value="PRK00881.1"/>
    <property type="match status" value="1"/>
</dbReference>
<dbReference type="PANTHER" id="PTHR11692:SF0">
    <property type="entry name" value="BIFUNCTIONAL PURINE BIOSYNTHESIS PROTEIN ATIC"/>
    <property type="match status" value="1"/>
</dbReference>
<organism evidence="10 11">
    <name type="scientific">Candidatus Raymondbacteria bacterium RIFOXYD12_FULL_49_13</name>
    <dbReference type="NCBI Taxonomy" id="1817890"/>
    <lineage>
        <taxon>Bacteria</taxon>
        <taxon>Raymondiibacteriota</taxon>
    </lineage>
</organism>
<dbReference type="GO" id="GO:0006189">
    <property type="term" value="P:'de novo' IMP biosynthetic process"/>
    <property type="evidence" value="ECO:0007669"/>
    <property type="project" value="UniProtKB-UniRule"/>
</dbReference>
<dbReference type="UniPathway" id="UPA00074">
    <property type="reaction ID" value="UER00133"/>
</dbReference>
<dbReference type="EC" id="3.5.4.10" evidence="8"/>
<dbReference type="SUPFAM" id="SSF53927">
    <property type="entry name" value="Cytidine deaminase-like"/>
    <property type="match status" value="1"/>
</dbReference>
<comment type="pathway">
    <text evidence="1 8">Purine metabolism; IMP biosynthesis via de novo pathway; IMP from 5-formamido-1-(5-phospho-D-ribosyl)imidazole-4-carboxamide: step 1/1.</text>
</comment>
<evidence type="ECO:0000256" key="7">
    <source>
        <dbReference type="ARBA" id="ARBA00023268"/>
    </source>
</evidence>
<comment type="catalytic activity">
    <reaction evidence="8">
        <text>IMP + H2O = 5-formamido-1-(5-phospho-D-ribosyl)imidazole-4-carboxamide</text>
        <dbReference type="Rhea" id="RHEA:18445"/>
        <dbReference type="ChEBI" id="CHEBI:15377"/>
        <dbReference type="ChEBI" id="CHEBI:58053"/>
        <dbReference type="ChEBI" id="CHEBI:58467"/>
        <dbReference type="EC" id="3.5.4.10"/>
    </reaction>
</comment>
<proteinExistence type="inferred from homology"/>
<dbReference type="Proteomes" id="UP000179243">
    <property type="component" value="Unassembled WGS sequence"/>
</dbReference>
<evidence type="ECO:0000313" key="11">
    <source>
        <dbReference type="Proteomes" id="UP000179243"/>
    </source>
</evidence>
<dbReference type="SMART" id="SM00798">
    <property type="entry name" value="AICARFT_IMPCHas"/>
    <property type="match status" value="1"/>
</dbReference>
<dbReference type="NCBIfam" id="TIGR00355">
    <property type="entry name" value="purH"/>
    <property type="match status" value="1"/>
</dbReference>
<dbReference type="SUPFAM" id="SSF52335">
    <property type="entry name" value="Methylglyoxal synthase-like"/>
    <property type="match status" value="1"/>
</dbReference>
<dbReference type="PROSITE" id="PS51855">
    <property type="entry name" value="MGS"/>
    <property type="match status" value="1"/>
</dbReference>
<dbReference type="InterPro" id="IPR024051">
    <property type="entry name" value="AICAR_Tfase_dup_dom_sf"/>
</dbReference>
<dbReference type="Pfam" id="PF01808">
    <property type="entry name" value="AICARFT_IMPCHas"/>
    <property type="match status" value="1"/>
</dbReference>
<evidence type="ECO:0000259" key="9">
    <source>
        <dbReference type="PROSITE" id="PS51855"/>
    </source>
</evidence>
<comment type="similarity">
    <text evidence="3 8">Belongs to the PurH family.</text>
</comment>
<dbReference type="PANTHER" id="PTHR11692">
    <property type="entry name" value="BIFUNCTIONAL PURINE BIOSYNTHESIS PROTEIN PURH"/>
    <property type="match status" value="1"/>
</dbReference>
<dbReference type="InterPro" id="IPR002695">
    <property type="entry name" value="PurH-like"/>
</dbReference>
<dbReference type="GO" id="GO:0005829">
    <property type="term" value="C:cytosol"/>
    <property type="evidence" value="ECO:0007669"/>
    <property type="project" value="TreeGrafter"/>
</dbReference>
<accession>A0A1F7F572</accession>
<comment type="catalytic activity">
    <reaction evidence="8">
        <text>(6R)-10-formyltetrahydrofolate + 5-amino-1-(5-phospho-beta-D-ribosyl)imidazole-4-carboxamide = 5-formamido-1-(5-phospho-D-ribosyl)imidazole-4-carboxamide + (6S)-5,6,7,8-tetrahydrofolate</text>
        <dbReference type="Rhea" id="RHEA:22192"/>
        <dbReference type="ChEBI" id="CHEBI:57453"/>
        <dbReference type="ChEBI" id="CHEBI:58467"/>
        <dbReference type="ChEBI" id="CHEBI:58475"/>
        <dbReference type="ChEBI" id="CHEBI:195366"/>
        <dbReference type="EC" id="2.1.2.3"/>
    </reaction>
</comment>
<evidence type="ECO:0000256" key="8">
    <source>
        <dbReference type="HAMAP-Rule" id="MF_00139"/>
    </source>
</evidence>
<dbReference type="AlphaFoldDB" id="A0A1F7F572"/>
<dbReference type="FunFam" id="3.40.50.1380:FF:000001">
    <property type="entry name" value="Bifunctional purine biosynthesis protein PurH"/>
    <property type="match status" value="1"/>
</dbReference>
<reference evidence="10 11" key="1">
    <citation type="journal article" date="2016" name="Nat. Commun.">
        <title>Thousands of microbial genomes shed light on interconnected biogeochemical processes in an aquifer system.</title>
        <authorList>
            <person name="Anantharaman K."/>
            <person name="Brown C.T."/>
            <person name="Hug L.A."/>
            <person name="Sharon I."/>
            <person name="Castelle C.J."/>
            <person name="Probst A.J."/>
            <person name="Thomas B.C."/>
            <person name="Singh A."/>
            <person name="Wilkins M.J."/>
            <person name="Karaoz U."/>
            <person name="Brodie E.L."/>
            <person name="Williams K.H."/>
            <person name="Hubbard S.S."/>
            <person name="Banfield J.F."/>
        </authorList>
    </citation>
    <scope>NUCLEOTIDE SEQUENCE [LARGE SCALE GENOMIC DNA]</scope>
</reference>
<dbReference type="EMBL" id="MFYX01000120">
    <property type="protein sequence ID" value="OGK01732.1"/>
    <property type="molecule type" value="Genomic_DNA"/>
</dbReference>
<dbReference type="GO" id="GO:0003937">
    <property type="term" value="F:IMP cyclohydrolase activity"/>
    <property type="evidence" value="ECO:0007669"/>
    <property type="project" value="UniProtKB-UniRule"/>
</dbReference>
<comment type="pathway">
    <text evidence="2 8">Purine metabolism; IMP biosynthesis via de novo pathway; 5-formamido-1-(5-phospho-D-ribosyl)imidazole-4-carboxamide from 5-amino-1-(5-phospho-D-ribosyl)imidazole-4-carboxamide (10-formyl THF route): step 1/1.</text>
</comment>
<evidence type="ECO:0000256" key="3">
    <source>
        <dbReference type="ARBA" id="ARBA00007667"/>
    </source>
</evidence>
<evidence type="ECO:0000256" key="4">
    <source>
        <dbReference type="ARBA" id="ARBA00022679"/>
    </source>
</evidence>
<evidence type="ECO:0000256" key="6">
    <source>
        <dbReference type="ARBA" id="ARBA00022801"/>
    </source>
</evidence>
<dbReference type="Gene3D" id="3.40.140.20">
    <property type="match status" value="2"/>
</dbReference>
<name>A0A1F7F572_UNCRA</name>
<comment type="caution">
    <text evidence="10">The sequence shown here is derived from an EMBL/GenBank/DDBJ whole genome shotgun (WGS) entry which is preliminary data.</text>
</comment>
<keyword evidence="4 8" id="KW-0808">Transferase</keyword>
<dbReference type="HAMAP" id="MF_00139">
    <property type="entry name" value="PurH"/>
    <property type="match status" value="1"/>
</dbReference>
<evidence type="ECO:0000256" key="1">
    <source>
        <dbReference type="ARBA" id="ARBA00004844"/>
    </source>
</evidence>
<dbReference type="Gene3D" id="3.40.50.1380">
    <property type="entry name" value="Methylglyoxal synthase-like domain"/>
    <property type="match status" value="1"/>
</dbReference>
<dbReference type="PIRSF" id="PIRSF000414">
    <property type="entry name" value="AICARFT_IMPCHas"/>
    <property type="match status" value="1"/>
</dbReference>
<evidence type="ECO:0000256" key="2">
    <source>
        <dbReference type="ARBA" id="ARBA00004954"/>
    </source>
</evidence>
<dbReference type="Pfam" id="PF02142">
    <property type="entry name" value="MGS"/>
    <property type="match status" value="1"/>
</dbReference>
<evidence type="ECO:0000313" key="10">
    <source>
        <dbReference type="EMBL" id="OGK01732.1"/>
    </source>
</evidence>
<feature type="domain" description="MGS-like" evidence="9">
    <location>
        <begin position="1"/>
        <end position="153"/>
    </location>
</feature>
<dbReference type="SMART" id="SM00851">
    <property type="entry name" value="MGS"/>
    <property type="match status" value="1"/>
</dbReference>
<dbReference type="InterPro" id="IPR036914">
    <property type="entry name" value="MGS-like_dom_sf"/>
</dbReference>
<dbReference type="GO" id="GO:0004643">
    <property type="term" value="F:phosphoribosylaminoimidazolecarboxamide formyltransferase activity"/>
    <property type="evidence" value="ECO:0007669"/>
    <property type="project" value="UniProtKB-UniRule"/>
</dbReference>
<evidence type="ECO:0000256" key="5">
    <source>
        <dbReference type="ARBA" id="ARBA00022755"/>
    </source>
</evidence>
<keyword evidence="7 8" id="KW-0511">Multifunctional enzyme</keyword>
<keyword evidence="6 8" id="KW-0378">Hydrolase</keyword>
<comment type="domain">
    <text evidence="8">The IMP cyclohydrolase activity resides in the N-terminal region.</text>
</comment>
<protein>
    <recommendedName>
        <fullName evidence="8">Bifunctional purine biosynthesis protein PurH</fullName>
    </recommendedName>
    <domain>
        <recommendedName>
            <fullName evidence="8">Phosphoribosylaminoimidazolecarboxamide formyltransferase</fullName>
            <ecNumber evidence="8">2.1.2.3</ecNumber>
        </recommendedName>
        <alternativeName>
            <fullName evidence="8">AICAR transformylase</fullName>
        </alternativeName>
    </domain>
    <domain>
        <recommendedName>
            <fullName evidence="8">IMP cyclohydrolase</fullName>
            <ecNumber evidence="8">3.5.4.10</ecNumber>
        </recommendedName>
        <alternativeName>
            <fullName evidence="8">ATIC</fullName>
        </alternativeName>
        <alternativeName>
            <fullName evidence="8">IMP synthase</fullName>
        </alternativeName>
        <alternativeName>
            <fullName evidence="8">Inosinicase</fullName>
        </alternativeName>
    </domain>
</protein>
<dbReference type="InterPro" id="IPR011607">
    <property type="entry name" value="MGS-like_dom"/>
</dbReference>
<gene>
    <name evidence="8" type="primary">purH</name>
    <name evidence="10" type="ORF">A2519_22940</name>
</gene>
<dbReference type="InterPro" id="IPR016193">
    <property type="entry name" value="Cytidine_deaminase-like"/>
</dbReference>
<dbReference type="EC" id="2.1.2.3" evidence="8"/>
<dbReference type="CDD" id="cd01421">
    <property type="entry name" value="IMPCH"/>
    <property type="match status" value="1"/>
</dbReference>